<comment type="caution">
    <text evidence="2">The sequence shown here is derived from an EMBL/GenBank/DDBJ whole genome shotgun (WGS) entry which is preliminary data.</text>
</comment>
<evidence type="ECO:0000313" key="3">
    <source>
        <dbReference type="Proteomes" id="UP001054252"/>
    </source>
</evidence>
<dbReference type="Pfam" id="PF07734">
    <property type="entry name" value="FBA_1"/>
    <property type="match status" value="1"/>
</dbReference>
<dbReference type="Proteomes" id="UP001054252">
    <property type="component" value="Unassembled WGS sequence"/>
</dbReference>
<sequence length="369" mass="41971">MPSPSFPRDVTDDILQFLPVKSLVRFKLVCSSWRSLISSPKFRKTHFNWAYQNPKLSTHKALLSTKSSGFMLLDPRSPFGDNGDSMVHLGFPLEREEGHLRIVGSCNGLVCLVLDGKRDFFLWNPSTGDCKKLPDACTPPGDRYVHGFGYDSLSDDYKVVLVSNYVHTRTFELGILDHIESKVAIFSLRRNSWRIFEEPNKVIHKLFRWDYDCFPGSTFLNGAIHWVSTRTIIAFELANETSQQFPVPSYRAGFFKMGLGVLGGCLCLIYGCFHDPYPFELWVMKEYGVGASWMKQCSLVNPDNAYSSKEFYAPLCLCTSEDDAFILLRKRGELIRFNGRGEILENVHICNNSEKCDGIEFVESMVSPN</sequence>
<dbReference type="InterPro" id="IPR011043">
    <property type="entry name" value="Gal_Oxase/kelch_b-propeller"/>
</dbReference>
<dbReference type="SUPFAM" id="SSF50965">
    <property type="entry name" value="Galactose oxidase, central domain"/>
    <property type="match status" value="1"/>
</dbReference>
<dbReference type="SMART" id="SM00256">
    <property type="entry name" value="FBOX"/>
    <property type="match status" value="1"/>
</dbReference>
<dbReference type="CDD" id="cd22157">
    <property type="entry name" value="F-box_AtFBW1-like"/>
    <property type="match status" value="1"/>
</dbReference>
<name>A0AAV5HKX8_9ROSI</name>
<dbReference type="EMBL" id="BPVZ01000001">
    <property type="protein sequence ID" value="GKU85630.1"/>
    <property type="molecule type" value="Genomic_DNA"/>
</dbReference>
<feature type="domain" description="F-box" evidence="1">
    <location>
        <begin position="1"/>
        <end position="45"/>
    </location>
</feature>
<dbReference type="PANTHER" id="PTHR31672:SF13">
    <property type="entry name" value="F-BOX PROTEIN CPR30-LIKE"/>
    <property type="match status" value="1"/>
</dbReference>
<accession>A0AAV5HKX8</accession>
<dbReference type="InterPro" id="IPR036047">
    <property type="entry name" value="F-box-like_dom_sf"/>
</dbReference>
<organism evidence="2 3">
    <name type="scientific">Rubroshorea leprosula</name>
    <dbReference type="NCBI Taxonomy" id="152421"/>
    <lineage>
        <taxon>Eukaryota</taxon>
        <taxon>Viridiplantae</taxon>
        <taxon>Streptophyta</taxon>
        <taxon>Embryophyta</taxon>
        <taxon>Tracheophyta</taxon>
        <taxon>Spermatophyta</taxon>
        <taxon>Magnoliopsida</taxon>
        <taxon>eudicotyledons</taxon>
        <taxon>Gunneridae</taxon>
        <taxon>Pentapetalae</taxon>
        <taxon>rosids</taxon>
        <taxon>malvids</taxon>
        <taxon>Malvales</taxon>
        <taxon>Dipterocarpaceae</taxon>
        <taxon>Rubroshorea</taxon>
    </lineage>
</organism>
<dbReference type="InterPro" id="IPR050796">
    <property type="entry name" value="SCF_F-box_component"/>
</dbReference>
<dbReference type="InterPro" id="IPR006527">
    <property type="entry name" value="F-box-assoc_dom_typ1"/>
</dbReference>
<dbReference type="InterPro" id="IPR017451">
    <property type="entry name" value="F-box-assoc_interact_dom"/>
</dbReference>
<dbReference type="SUPFAM" id="SSF81383">
    <property type="entry name" value="F-box domain"/>
    <property type="match status" value="1"/>
</dbReference>
<dbReference type="Pfam" id="PF00646">
    <property type="entry name" value="F-box"/>
    <property type="match status" value="1"/>
</dbReference>
<dbReference type="PROSITE" id="PS50181">
    <property type="entry name" value="FBOX"/>
    <property type="match status" value="1"/>
</dbReference>
<dbReference type="InterPro" id="IPR001810">
    <property type="entry name" value="F-box_dom"/>
</dbReference>
<keyword evidence="3" id="KW-1185">Reference proteome</keyword>
<evidence type="ECO:0000259" key="1">
    <source>
        <dbReference type="PROSITE" id="PS50181"/>
    </source>
</evidence>
<dbReference type="AlphaFoldDB" id="A0AAV5HKX8"/>
<gene>
    <name evidence="2" type="ORF">SLEP1_g269</name>
</gene>
<dbReference type="PANTHER" id="PTHR31672">
    <property type="entry name" value="BNACNNG10540D PROTEIN"/>
    <property type="match status" value="1"/>
</dbReference>
<reference evidence="2 3" key="1">
    <citation type="journal article" date="2021" name="Commun. Biol.">
        <title>The genome of Shorea leprosula (Dipterocarpaceae) highlights the ecological relevance of drought in aseasonal tropical rainforests.</title>
        <authorList>
            <person name="Ng K.K.S."/>
            <person name="Kobayashi M.J."/>
            <person name="Fawcett J.A."/>
            <person name="Hatakeyama M."/>
            <person name="Paape T."/>
            <person name="Ng C.H."/>
            <person name="Ang C.C."/>
            <person name="Tnah L.H."/>
            <person name="Lee C.T."/>
            <person name="Nishiyama T."/>
            <person name="Sese J."/>
            <person name="O'Brien M.J."/>
            <person name="Copetti D."/>
            <person name="Mohd Noor M.I."/>
            <person name="Ong R.C."/>
            <person name="Putra M."/>
            <person name="Sireger I.Z."/>
            <person name="Indrioko S."/>
            <person name="Kosugi Y."/>
            <person name="Izuno A."/>
            <person name="Isagi Y."/>
            <person name="Lee S.L."/>
            <person name="Shimizu K.K."/>
        </authorList>
    </citation>
    <scope>NUCLEOTIDE SEQUENCE [LARGE SCALE GENOMIC DNA]</scope>
    <source>
        <strain evidence="2">214</strain>
    </source>
</reference>
<proteinExistence type="predicted"/>
<dbReference type="NCBIfam" id="TIGR01640">
    <property type="entry name" value="F_box_assoc_1"/>
    <property type="match status" value="1"/>
</dbReference>
<dbReference type="Gene3D" id="1.20.1280.50">
    <property type="match status" value="1"/>
</dbReference>
<protein>
    <recommendedName>
        <fullName evidence="1">F-box domain-containing protein</fullName>
    </recommendedName>
</protein>
<evidence type="ECO:0000313" key="2">
    <source>
        <dbReference type="EMBL" id="GKU85630.1"/>
    </source>
</evidence>